<dbReference type="InterPro" id="IPR036093">
    <property type="entry name" value="NAC_dom_sf"/>
</dbReference>
<dbReference type="Proteomes" id="UP001497512">
    <property type="component" value="Chromosome 4"/>
</dbReference>
<feature type="compositionally biased region" description="Low complexity" evidence="5">
    <location>
        <begin position="403"/>
        <end position="413"/>
    </location>
</feature>
<dbReference type="InterPro" id="IPR003441">
    <property type="entry name" value="NAC-dom"/>
</dbReference>
<name>A0ABP0UL46_9BRYO</name>
<dbReference type="Gene3D" id="2.170.150.80">
    <property type="entry name" value="NAC domain"/>
    <property type="match status" value="1"/>
</dbReference>
<feature type="compositionally biased region" description="Basic and acidic residues" evidence="5">
    <location>
        <begin position="415"/>
        <end position="424"/>
    </location>
</feature>
<gene>
    <name evidence="7" type="ORF">CSSPTR1EN2_LOCUS16572</name>
</gene>
<keyword evidence="2" id="KW-0805">Transcription regulation</keyword>
<protein>
    <recommendedName>
        <fullName evidence="6">NAC domain-containing protein</fullName>
    </recommendedName>
</protein>
<feature type="region of interest" description="Disordered" evidence="5">
    <location>
        <begin position="402"/>
        <end position="424"/>
    </location>
</feature>
<dbReference type="PANTHER" id="PTHR31744">
    <property type="entry name" value="PROTEIN CUP-SHAPED COTYLEDON 2-RELATED"/>
    <property type="match status" value="1"/>
</dbReference>
<evidence type="ECO:0000256" key="4">
    <source>
        <dbReference type="ARBA" id="ARBA00023242"/>
    </source>
</evidence>
<accession>A0ABP0UL46</accession>
<evidence type="ECO:0000259" key="6">
    <source>
        <dbReference type="PROSITE" id="PS51005"/>
    </source>
</evidence>
<evidence type="ECO:0000313" key="7">
    <source>
        <dbReference type="EMBL" id="CAK9222953.1"/>
    </source>
</evidence>
<keyword evidence="3" id="KW-0804">Transcription</keyword>
<proteinExistence type="predicted"/>
<evidence type="ECO:0000256" key="3">
    <source>
        <dbReference type="ARBA" id="ARBA00023163"/>
    </source>
</evidence>
<sequence length="555" mass="61743">MVMIIGSTSGSSKEEHDQGLLQIRSPCAVVQALSLQARLPAGNTQRLPPGFRFHPTDEELVLHYLWRKVESDIHQVFTIFSPRCRDVIAEVDLYKFDPWELPGKAIFGEREWYFFSPRDRKYPKGVRPNRAATSGYWKATGTDKPIYTNMGVRQIGVKKTLVFYEGRAPKGTKTNWIMHEYRLVEGVCSVLSNVLQQQLDSSLRLDNWVLCRIYCKKSTVSAAAQRAARPADQISDAAARIEEVLAALPEPDKTGKNLSVPRCRVGVRGAHHYYSCGLQHGNQEAAGDQEHVRLVGSLSQAMDSSNIATPAETSAMSHMIMSTIHETADQAAALPDFKRSILSSFKRMENEQHRLEASNIVVGIHEPPKLQDITVKETISSSFPKILTNLEDRLQQAPQKFPSSLIGSGSSCSEHLTKNPTTHDSRISLITPDLDLPTILPPADTSLKSEKPAGHHYSFPSPFSNLGSCIDPSKLDEEMDPLLPRAAGAGHSSSPPPRFCTLDDERHPEYSIPSSLPTRYDPVDDECRLEYSIPFPWLLMEQCAATDPSSSAMRR</sequence>
<evidence type="ECO:0000256" key="1">
    <source>
        <dbReference type="ARBA" id="ARBA00004123"/>
    </source>
</evidence>
<evidence type="ECO:0000256" key="2">
    <source>
        <dbReference type="ARBA" id="ARBA00023015"/>
    </source>
</evidence>
<evidence type="ECO:0000313" key="8">
    <source>
        <dbReference type="Proteomes" id="UP001497512"/>
    </source>
</evidence>
<reference evidence="7" key="1">
    <citation type="submission" date="2024-02" db="EMBL/GenBank/DDBJ databases">
        <authorList>
            <consortium name="ELIXIR-Norway"/>
            <consortium name="Elixir Norway"/>
        </authorList>
    </citation>
    <scope>NUCLEOTIDE SEQUENCE</scope>
</reference>
<comment type="subcellular location">
    <subcellularLocation>
        <location evidence="1">Nucleus</location>
    </subcellularLocation>
</comment>
<feature type="domain" description="NAC" evidence="6">
    <location>
        <begin position="47"/>
        <end position="216"/>
    </location>
</feature>
<evidence type="ECO:0000256" key="5">
    <source>
        <dbReference type="SAM" id="MobiDB-lite"/>
    </source>
</evidence>
<dbReference type="PROSITE" id="PS51005">
    <property type="entry name" value="NAC"/>
    <property type="match status" value="1"/>
</dbReference>
<keyword evidence="4" id="KW-0539">Nucleus</keyword>
<keyword evidence="8" id="KW-1185">Reference proteome</keyword>
<organism evidence="7 8">
    <name type="scientific">Sphagnum troendelagicum</name>
    <dbReference type="NCBI Taxonomy" id="128251"/>
    <lineage>
        <taxon>Eukaryota</taxon>
        <taxon>Viridiplantae</taxon>
        <taxon>Streptophyta</taxon>
        <taxon>Embryophyta</taxon>
        <taxon>Bryophyta</taxon>
        <taxon>Sphagnophytina</taxon>
        <taxon>Sphagnopsida</taxon>
        <taxon>Sphagnales</taxon>
        <taxon>Sphagnaceae</taxon>
        <taxon>Sphagnum</taxon>
    </lineage>
</organism>
<dbReference type="SUPFAM" id="SSF101941">
    <property type="entry name" value="NAC domain"/>
    <property type="match status" value="1"/>
</dbReference>
<dbReference type="Pfam" id="PF02365">
    <property type="entry name" value="NAM"/>
    <property type="match status" value="1"/>
</dbReference>
<dbReference type="EMBL" id="OZ019896">
    <property type="protein sequence ID" value="CAK9222953.1"/>
    <property type="molecule type" value="Genomic_DNA"/>
</dbReference>
<dbReference type="PANTHER" id="PTHR31744:SF233">
    <property type="entry name" value="NAC DOMAIN-CONTAINING PROTEIN 72-LIKE"/>
    <property type="match status" value="1"/>
</dbReference>